<gene>
    <name evidence="2" type="ORF">BZL30_4576</name>
</gene>
<dbReference type="Gene3D" id="3.30.450.410">
    <property type="match status" value="1"/>
</dbReference>
<dbReference type="GO" id="GO:0018836">
    <property type="term" value="F:alkylmercury lyase activity"/>
    <property type="evidence" value="ECO:0007669"/>
    <property type="project" value="InterPro"/>
</dbReference>
<dbReference type="EMBL" id="MVBM01000004">
    <property type="protein sequence ID" value="OOK73830.1"/>
    <property type="molecule type" value="Genomic_DNA"/>
</dbReference>
<dbReference type="InterPro" id="IPR053717">
    <property type="entry name" value="MerB_lyase_sf"/>
</dbReference>
<dbReference type="Proteomes" id="UP000189229">
    <property type="component" value="Unassembled WGS sequence"/>
</dbReference>
<name>A0A1V3X3W1_MYCKA</name>
<accession>A0A1V3X3W1</accession>
<reference evidence="2 3" key="1">
    <citation type="submission" date="2017-02" db="EMBL/GenBank/DDBJ databases">
        <title>Complete genome sequences of Mycobacterium kansasii strains isolated from rhesus macaques.</title>
        <authorList>
            <person name="Panda A."/>
            <person name="Nagaraj S."/>
            <person name="Zhao X."/>
            <person name="Tettelin H."/>
            <person name="Detolla L.J."/>
        </authorList>
    </citation>
    <scope>NUCLEOTIDE SEQUENCE [LARGE SCALE GENOMIC DNA]</scope>
    <source>
        <strain evidence="2 3">11-3813</strain>
    </source>
</reference>
<evidence type="ECO:0000313" key="2">
    <source>
        <dbReference type="EMBL" id="OOK73830.1"/>
    </source>
</evidence>
<dbReference type="AlphaFoldDB" id="A0A1V3X3W1"/>
<evidence type="ECO:0000256" key="1">
    <source>
        <dbReference type="SAM" id="MobiDB-lite"/>
    </source>
</evidence>
<organism evidence="2 3">
    <name type="scientific">Mycobacterium kansasii</name>
    <dbReference type="NCBI Taxonomy" id="1768"/>
    <lineage>
        <taxon>Bacteria</taxon>
        <taxon>Bacillati</taxon>
        <taxon>Actinomycetota</taxon>
        <taxon>Actinomycetes</taxon>
        <taxon>Mycobacteriales</taxon>
        <taxon>Mycobacteriaceae</taxon>
        <taxon>Mycobacterium</taxon>
    </lineage>
</organism>
<dbReference type="SUPFAM" id="SSF160387">
    <property type="entry name" value="NosL/MerB-like"/>
    <property type="match status" value="1"/>
</dbReference>
<protein>
    <submittedName>
        <fullName evidence="2">Alkylmercury lyase family protein</fullName>
    </submittedName>
</protein>
<proteinExistence type="predicted"/>
<feature type="region of interest" description="Disordered" evidence="1">
    <location>
        <begin position="1"/>
        <end position="20"/>
    </location>
</feature>
<evidence type="ECO:0000313" key="3">
    <source>
        <dbReference type="Proteomes" id="UP000189229"/>
    </source>
</evidence>
<comment type="caution">
    <text evidence="2">The sequence shown here is derived from an EMBL/GenBank/DDBJ whole genome shotgun (WGS) entry which is preliminary data.</text>
</comment>
<sequence length="220" mass="23619">MMADQFANAPESPATAAQQLPTTIRELHRAVLRRFLDHGRCHRDDLRKTANALGVELDDALYRLKSDDLVHTAADGHIEVAYPFSGRPTTHTVHLTGRPPVAAMCAIDALGIPLMNGSDGVIYSADPVSQKRIQIRRHGSDWIWQPASAVVVISRTDCCGTLAETACESIAFHTTAQNAQAHLDSHPELRGVILGQADAIAVAASVFGSLLAADRTTSPD</sequence>
<dbReference type="InterPro" id="IPR004927">
    <property type="entry name" value="MerB"/>
</dbReference>
<dbReference type="Pfam" id="PF03243">
    <property type="entry name" value="MerB"/>
    <property type="match status" value="1"/>
</dbReference>
<keyword evidence="2" id="KW-0456">Lyase</keyword>